<dbReference type="RefSeq" id="WP_221787551.1">
    <property type="nucleotide sequence ID" value="NZ_JACLIC010000009.1"/>
</dbReference>
<sequence>MKYVNADAVLPKALLEEIQRHLPGGLIYIPRPKDTHKKWGENSGGRQLIRERNNEIRQKFATGATIDELAEQYCLSIESIKKIVYSKKRSEIEIEMN</sequence>
<feature type="domain" description="Mor transcription activator" evidence="1">
    <location>
        <begin position="13"/>
        <end position="93"/>
    </location>
</feature>
<dbReference type="InterPro" id="IPR014875">
    <property type="entry name" value="Mor_transcription_activator"/>
</dbReference>
<name>A0ABS7KEW7_9BACL</name>
<keyword evidence="3" id="KW-1185">Reference proteome</keyword>
<organism evidence="2 3">
    <name type="scientific">Paenibacillus cucumis</name>
    <name type="common">ex Kampfer et al. 2016</name>
    <dbReference type="NCBI Taxonomy" id="1776858"/>
    <lineage>
        <taxon>Bacteria</taxon>
        <taxon>Bacillati</taxon>
        <taxon>Bacillota</taxon>
        <taxon>Bacilli</taxon>
        <taxon>Bacillales</taxon>
        <taxon>Paenibacillaceae</taxon>
        <taxon>Paenibacillus</taxon>
    </lineage>
</organism>
<dbReference type="InterPro" id="IPR052411">
    <property type="entry name" value="c-mor_Regulatory_Protein"/>
</dbReference>
<dbReference type="SUPFAM" id="SSF46689">
    <property type="entry name" value="Homeodomain-like"/>
    <property type="match status" value="1"/>
</dbReference>
<dbReference type="Pfam" id="PF08765">
    <property type="entry name" value="Mor"/>
    <property type="match status" value="1"/>
</dbReference>
<evidence type="ECO:0000313" key="3">
    <source>
        <dbReference type="Proteomes" id="UP000706031"/>
    </source>
</evidence>
<dbReference type="Proteomes" id="UP000706031">
    <property type="component" value="Unassembled WGS sequence"/>
</dbReference>
<dbReference type="PANTHER" id="PTHR37812">
    <property type="entry name" value="MU-LIKE PROPHAGE FLUMU PROTEIN C"/>
    <property type="match status" value="1"/>
</dbReference>
<dbReference type="Gene3D" id="1.10.10.60">
    <property type="entry name" value="Homeodomain-like"/>
    <property type="match status" value="1"/>
</dbReference>
<accession>A0ABS7KEW7</accession>
<dbReference type="NCBIfam" id="NF040785">
    <property type="entry name" value="CD3324_fam"/>
    <property type="match status" value="1"/>
</dbReference>
<dbReference type="EMBL" id="JACLIC010000009">
    <property type="protein sequence ID" value="MBY0202688.1"/>
    <property type="molecule type" value="Genomic_DNA"/>
</dbReference>
<dbReference type="InterPro" id="IPR009057">
    <property type="entry name" value="Homeodomain-like_sf"/>
</dbReference>
<evidence type="ECO:0000313" key="2">
    <source>
        <dbReference type="EMBL" id="MBY0202688.1"/>
    </source>
</evidence>
<evidence type="ECO:0000259" key="1">
    <source>
        <dbReference type="Pfam" id="PF08765"/>
    </source>
</evidence>
<protein>
    <recommendedName>
        <fullName evidence="1">Mor transcription activator domain-containing protein</fullName>
    </recommendedName>
</protein>
<proteinExistence type="predicted"/>
<gene>
    <name evidence="2" type="ORF">H7T88_05580</name>
</gene>
<reference evidence="2 3" key="1">
    <citation type="submission" date="2020-08" db="EMBL/GenBank/DDBJ databases">
        <title>Fungal Genomes of the International Space Station.</title>
        <authorList>
            <person name="Seuylemezian A."/>
            <person name="Singh N.K."/>
            <person name="Wood J."/>
            <person name="Venkateswaran K."/>
        </authorList>
    </citation>
    <scope>NUCLEOTIDE SEQUENCE [LARGE SCALE GENOMIC DNA]</scope>
    <source>
        <strain evidence="2 3">S/N-304-OC-R4</strain>
    </source>
</reference>
<dbReference type="InterPro" id="IPR049739">
    <property type="entry name" value="YraL-like"/>
</dbReference>
<comment type="caution">
    <text evidence="2">The sequence shown here is derived from an EMBL/GenBank/DDBJ whole genome shotgun (WGS) entry which is preliminary data.</text>
</comment>
<dbReference type="PANTHER" id="PTHR37812:SF1">
    <property type="entry name" value="MU-LIKE PROPHAGE FLUMU PROTEIN C"/>
    <property type="match status" value="1"/>
</dbReference>